<comment type="subcellular location">
    <subcellularLocation>
        <location evidence="1">Membrane</location>
        <topology evidence="1">Multi-pass membrane protein</topology>
    </subcellularLocation>
</comment>
<reference evidence="7" key="2">
    <citation type="submission" date="2020-03" db="EMBL/GenBank/DDBJ databases">
        <authorList>
            <person name="Fu F.-F."/>
            <person name="Chen J."/>
        </authorList>
    </citation>
    <scope>NUCLEOTIDE SEQUENCE</scope>
    <source>
        <strain evidence="7">Lc1</strain>
    </source>
</reference>
<dbReference type="GO" id="GO:0016020">
    <property type="term" value="C:membrane"/>
    <property type="evidence" value="ECO:0007669"/>
    <property type="project" value="UniProtKB-SubCell"/>
</dbReference>
<sequence length="530" mass="56971">MDAKFDMDVNETKTGEPLRAIDSTADNVNAISDEDRLAQLGHAQELKRQFSLPTLGALCLCLMATWEALSTVVAQALLSGGAPCLFYNYVLSFVCSVCIAASLGEIASIYPTAGGQYHWVAALCPPKTRSLAAFTTGWISVGGLTVFCASAAFAAGLQTQALIILNDDSYVPQRWQGMLFYWAVLLYSSALNIWGSRMLPHANMISGVIHVVAFVAILIVLGVMAPKNTPSFVFTEFVNSSGWTNDGVSWLVGLISAVYPFLGYDAACHMAEEIPNATRNVPIAMVGSVVANGLMGLVYVVVLLFSTGSLETLLATPTGFPFMQIYLDATKSRAGATVMSLTLITVAIAATVGCITSASRTLWAFARDKAVPFDAYFSHVHKDLQVPVRAIAVVTIMQLLLGFLYLGNTTAFNAVLSMAIIGIYLSYSIPIAYMLLVGRNRLTPKEYGPFRLGGLLGPVLNVVSLVWMTVVIIFSTFPSAQPVTAQNMNYSTVVMAGWLVSGLCYYFARGHAKFEVPVVISEVVEGVRDT</sequence>
<feature type="transmembrane region" description="Helical" evidence="6">
    <location>
        <begin position="89"/>
        <end position="110"/>
    </location>
</feature>
<feature type="transmembrane region" description="Helical" evidence="6">
    <location>
        <begin position="489"/>
        <end position="508"/>
    </location>
</feature>
<evidence type="ECO:0000256" key="5">
    <source>
        <dbReference type="ARBA" id="ARBA00023136"/>
    </source>
</evidence>
<proteinExistence type="predicted"/>
<evidence type="ECO:0000256" key="6">
    <source>
        <dbReference type="SAM" id="Phobius"/>
    </source>
</evidence>
<keyword evidence="4 6" id="KW-1133">Transmembrane helix</keyword>
<evidence type="ECO:0000313" key="8">
    <source>
        <dbReference type="Proteomes" id="UP000613401"/>
    </source>
</evidence>
<keyword evidence="2" id="KW-0813">Transport</keyword>
<dbReference type="GO" id="GO:0022857">
    <property type="term" value="F:transmembrane transporter activity"/>
    <property type="evidence" value="ECO:0007669"/>
    <property type="project" value="InterPro"/>
</dbReference>
<evidence type="ECO:0000256" key="4">
    <source>
        <dbReference type="ARBA" id="ARBA00022989"/>
    </source>
</evidence>
<dbReference type="Pfam" id="PF13520">
    <property type="entry name" value="AA_permease_2"/>
    <property type="match status" value="1"/>
</dbReference>
<keyword evidence="5 6" id="KW-0472">Membrane</keyword>
<feature type="transmembrane region" description="Helical" evidence="6">
    <location>
        <begin position="175"/>
        <end position="195"/>
    </location>
</feature>
<organism evidence="7 8">
    <name type="scientific">Colletotrichum gloeosporioides</name>
    <name type="common">Anthracnose fungus</name>
    <name type="synonym">Glomerella cingulata</name>
    <dbReference type="NCBI Taxonomy" id="474922"/>
    <lineage>
        <taxon>Eukaryota</taxon>
        <taxon>Fungi</taxon>
        <taxon>Dikarya</taxon>
        <taxon>Ascomycota</taxon>
        <taxon>Pezizomycotina</taxon>
        <taxon>Sordariomycetes</taxon>
        <taxon>Hypocreomycetidae</taxon>
        <taxon>Glomerellales</taxon>
        <taxon>Glomerellaceae</taxon>
        <taxon>Colletotrichum</taxon>
        <taxon>Colletotrichum gloeosporioides species complex</taxon>
    </lineage>
</organism>
<feature type="transmembrane region" description="Helical" evidence="6">
    <location>
        <begin position="412"/>
        <end position="435"/>
    </location>
</feature>
<keyword evidence="3 6" id="KW-0812">Transmembrane</keyword>
<feature type="transmembrane region" description="Helical" evidence="6">
    <location>
        <begin position="131"/>
        <end position="155"/>
    </location>
</feature>
<dbReference type="PIRSF" id="PIRSF006060">
    <property type="entry name" value="AA_transporter"/>
    <property type="match status" value="1"/>
</dbReference>
<feature type="transmembrane region" description="Helical" evidence="6">
    <location>
        <begin position="55"/>
        <end position="77"/>
    </location>
</feature>
<accession>A0A8H4FJD4</accession>
<dbReference type="Gene3D" id="1.20.1740.10">
    <property type="entry name" value="Amino acid/polyamine transporter I"/>
    <property type="match status" value="1"/>
</dbReference>
<feature type="transmembrane region" description="Helical" evidence="6">
    <location>
        <begin position="280"/>
        <end position="305"/>
    </location>
</feature>
<gene>
    <name evidence="7" type="ORF">GCG54_00008525</name>
</gene>
<dbReference type="AlphaFoldDB" id="A0A8H4FJD4"/>
<evidence type="ECO:0000313" key="7">
    <source>
        <dbReference type="EMBL" id="KAF3804021.1"/>
    </source>
</evidence>
<evidence type="ECO:0000256" key="2">
    <source>
        <dbReference type="ARBA" id="ARBA00022448"/>
    </source>
</evidence>
<dbReference type="GeneID" id="69015666"/>
<feature type="transmembrane region" description="Helical" evidence="6">
    <location>
        <begin position="207"/>
        <end position="227"/>
    </location>
</feature>
<feature type="transmembrane region" description="Helical" evidence="6">
    <location>
        <begin position="455"/>
        <end position="477"/>
    </location>
</feature>
<name>A0A8H4FJD4_COLGL</name>
<dbReference type="RefSeq" id="XP_045263180.1">
    <property type="nucleotide sequence ID" value="XM_045408490.1"/>
</dbReference>
<dbReference type="InterPro" id="IPR002293">
    <property type="entry name" value="AA/rel_permease1"/>
</dbReference>
<dbReference type="EMBL" id="WVTB01000052">
    <property type="protein sequence ID" value="KAF3804021.1"/>
    <property type="molecule type" value="Genomic_DNA"/>
</dbReference>
<dbReference type="PANTHER" id="PTHR45649">
    <property type="entry name" value="AMINO-ACID PERMEASE BAT1"/>
    <property type="match status" value="1"/>
</dbReference>
<comment type="caution">
    <text evidence="7">The sequence shown here is derived from an EMBL/GenBank/DDBJ whole genome shotgun (WGS) entry which is preliminary data.</text>
</comment>
<dbReference type="PANTHER" id="PTHR45649:SF14">
    <property type="entry name" value="GABA PERMEASE"/>
    <property type="match status" value="1"/>
</dbReference>
<feature type="transmembrane region" description="Helical" evidence="6">
    <location>
        <begin position="386"/>
        <end position="406"/>
    </location>
</feature>
<feature type="transmembrane region" description="Helical" evidence="6">
    <location>
        <begin position="341"/>
        <end position="365"/>
    </location>
</feature>
<evidence type="ECO:0000256" key="3">
    <source>
        <dbReference type="ARBA" id="ARBA00022692"/>
    </source>
</evidence>
<reference evidence="7" key="1">
    <citation type="journal article" date="2020" name="Phytopathology">
        <title>Genome sequence and comparative analysis of Colletotrichum gloeosporioides isolated from Liriodendron leaves.</title>
        <authorList>
            <person name="Fu F.F."/>
            <person name="Hao Z."/>
            <person name="Wang P."/>
            <person name="Lu Y."/>
            <person name="Xue L.J."/>
            <person name="Wei G."/>
            <person name="Tian Y."/>
            <person name="Baishi H."/>
            <person name="Xu H."/>
            <person name="Shi J."/>
            <person name="Cheng T."/>
            <person name="Wang G."/>
            <person name="Yi Y."/>
            <person name="Chen J."/>
        </authorList>
    </citation>
    <scope>NUCLEOTIDE SEQUENCE</scope>
    <source>
        <strain evidence="7">Lc1</strain>
    </source>
</reference>
<dbReference type="Proteomes" id="UP000613401">
    <property type="component" value="Unassembled WGS sequence"/>
</dbReference>
<protein>
    <submittedName>
        <fullName evidence="7">Putative amino-acid permease C15C4.04c</fullName>
    </submittedName>
</protein>
<keyword evidence="8" id="KW-1185">Reference proteome</keyword>
<evidence type="ECO:0000256" key="1">
    <source>
        <dbReference type="ARBA" id="ARBA00004141"/>
    </source>
</evidence>